<name>A0A9P3FG31_9PEZI</name>
<comment type="similarity">
    <text evidence="2">Belongs to the glycosyl hydrolase 88 family.</text>
</comment>
<dbReference type="AlphaFoldDB" id="A0A9P3FG31"/>
<gene>
    <name evidence="4" type="ORF">CKM354_000437200</name>
</gene>
<dbReference type="GeneID" id="68289947"/>
<evidence type="ECO:0008006" key="6">
    <source>
        <dbReference type="Google" id="ProtNLM"/>
    </source>
</evidence>
<protein>
    <recommendedName>
        <fullName evidence="6">Unsaturated glucuronyl hydrolase</fullName>
    </recommendedName>
</protein>
<proteinExistence type="inferred from homology"/>
<dbReference type="PANTHER" id="PTHR36845:SF1">
    <property type="entry name" value="HYDROLASE, PUTATIVE (AFU_ORTHOLOGUE AFUA_7G05090)-RELATED"/>
    <property type="match status" value="1"/>
</dbReference>
<evidence type="ECO:0000256" key="1">
    <source>
        <dbReference type="ARBA" id="ARBA00022801"/>
    </source>
</evidence>
<dbReference type="InterPro" id="IPR008928">
    <property type="entry name" value="6-hairpin_glycosidase_sf"/>
</dbReference>
<keyword evidence="1" id="KW-0378">Hydrolase</keyword>
<dbReference type="InterPro" id="IPR052369">
    <property type="entry name" value="UG_Glycosaminoglycan_Hydrolase"/>
</dbReference>
<feature type="region of interest" description="Disordered" evidence="3">
    <location>
        <begin position="1"/>
        <end position="27"/>
    </location>
</feature>
<dbReference type="Proteomes" id="UP000825890">
    <property type="component" value="Unassembled WGS sequence"/>
</dbReference>
<dbReference type="Gene3D" id="1.50.10.10">
    <property type="match status" value="1"/>
</dbReference>
<dbReference type="SUPFAM" id="SSF48208">
    <property type="entry name" value="Six-hairpin glycosidases"/>
    <property type="match status" value="1"/>
</dbReference>
<accession>A0A9P3FG31</accession>
<dbReference type="InterPro" id="IPR012341">
    <property type="entry name" value="6hp_glycosidase-like_sf"/>
</dbReference>
<dbReference type="PANTHER" id="PTHR36845">
    <property type="entry name" value="HYDROLASE, PUTATIVE (AFU_ORTHOLOGUE AFUA_7G05090)-RELATED"/>
    <property type="match status" value="1"/>
</dbReference>
<organism evidence="4 5">
    <name type="scientific">Cercospora kikuchii</name>
    <dbReference type="NCBI Taxonomy" id="84275"/>
    <lineage>
        <taxon>Eukaryota</taxon>
        <taxon>Fungi</taxon>
        <taxon>Dikarya</taxon>
        <taxon>Ascomycota</taxon>
        <taxon>Pezizomycotina</taxon>
        <taxon>Dothideomycetes</taxon>
        <taxon>Dothideomycetidae</taxon>
        <taxon>Mycosphaerellales</taxon>
        <taxon>Mycosphaerellaceae</taxon>
        <taxon>Cercospora</taxon>
    </lineage>
</organism>
<evidence type="ECO:0000256" key="3">
    <source>
        <dbReference type="SAM" id="MobiDB-lite"/>
    </source>
</evidence>
<dbReference type="GO" id="GO:0052757">
    <property type="term" value="F:chondroitin hydrolase activity"/>
    <property type="evidence" value="ECO:0007669"/>
    <property type="project" value="TreeGrafter"/>
</dbReference>
<reference evidence="4 5" key="1">
    <citation type="submission" date="2021-01" db="EMBL/GenBank/DDBJ databases">
        <title>Cercospora kikuchii MAFF 305040 whole genome shotgun sequence.</title>
        <authorList>
            <person name="Kashiwa T."/>
            <person name="Suzuki T."/>
        </authorList>
    </citation>
    <scope>NUCLEOTIDE SEQUENCE [LARGE SCALE GENOMIC DNA]</scope>
    <source>
        <strain evidence="4 5">MAFF 305040</strain>
    </source>
</reference>
<dbReference type="EMBL" id="BOLY01000002">
    <property type="protein sequence ID" value="GIZ41055.1"/>
    <property type="molecule type" value="Genomic_DNA"/>
</dbReference>
<dbReference type="GO" id="GO:0000272">
    <property type="term" value="P:polysaccharide catabolic process"/>
    <property type="evidence" value="ECO:0007669"/>
    <property type="project" value="TreeGrafter"/>
</dbReference>
<evidence type="ECO:0000313" key="4">
    <source>
        <dbReference type="EMBL" id="GIZ41055.1"/>
    </source>
</evidence>
<evidence type="ECO:0000256" key="2">
    <source>
        <dbReference type="ARBA" id="ARBA00038358"/>
    </source>
</evidence>
<dbReference type="RefSeq" id="XP_044655542.1">
    <property type="nucleotide sequence ID" value="XM_044799607.1"/>
</dbReference>
<keyword evidence="5" id="KW-1185">Reference proteome</keyword>
<feature type="compositionally biased region" description="Low complexity" evidence="3">
    <location>
        <begin position="1"/>
        <end position="18"/>
    </location>
</feature>
<evidence type="ECO:0000313" key="5">
    <source>
        <dbReference type="Proteomes" id="UP000825890"/>
    </source>
</evidence>
<comment type="caution">
    <text evidence="4">The sequence shown here is derived from an EMBL/GenBank/DDBJ whole genome shotgun (WGS) entry which is preliminary data.</text>
</comment>
<sequence>MVLESSPQSSTDGSPSSSIGTGHSTPLTECDTEELAATFPVGKRAICDVLSELFAENVIAKALRTAHAALPALPHEFPEIVPMNQESDGKYSLRPADFWTCGFFPGTLYAVLERLIKYPQSVQASESISKGNLRREFASLCEAWIEPIRKMDSRTDTHDLGFIIMPALRADWELLGNQDSLASIIRAAHSLATRYVPSSKAIRSWDLLRKKDVEILDQESNMIVIIDSLCNLDLLYYAAHHSGDLNLAHLATEHAKTVLRTHLRPEKWVRPWGADESEAYQGQWYSTCHVANLDPRTGELKQRLTAQGYSKHSTWSRGQAWAIMGYVETYGWTKDGRFIEAACGLAEYFLHRLWTAPESVLYGRHVPLWDFDAPLDDERMPVRDSSAGTIAANGLLGLSQALLGVQEEALASRYSKAAFAIIEDTFDFALASEKSCLVQDGGGRICAEEVVPGIRFDGILKFATANNNATAKKRYADHALVYGDYYLVEFGNKLLRMGLA</sequence>
<dbReference type="OrthoDB" id="2317065at2759"/>